<evidence type="ECO:0000256" key="1">
    <source>
        <dbReference type="SAM" id="MobiDB-lite"/>
    </source>
</evidence>
<accession>V9H141</accession>
<proteinExistence type="predicted"/>
<dbReference type="EMBL" id="D14474">
    <property type="protein sequence ID" value="BAA03367.1"/>
    <property type="molecule type" value="Genomic_DNA"/>
</dbReference>
<reference evidence="2" key="1">
    <citation type="journal article" date="1985" name="J. Biochem.">
        <title>Nucleotide sequence of the 5' flanking region responsible for the enhancement of the expression of yeast enolase 1 gene.</title>
        <authorList>
            <person name="Uemura H."/>
            <person name="Jigami Y."/>
            <person name="Tanaka H."/>
            <person name="Toshimitsu N."/>
            <person name="Paterson M."/>
            <person name="Nakasato S."/>
        </authorList>
    </citation>
    <scope>NUCLEOTIDE SEQUENCE</scope>
    <source>
        <strain evidence="2">AH22</strain>
    </source>
</reference>
<evidence type="ECO:0000313" key="2">
    <source>
        <dbReference type="EMBL" id="BAA03367.1"/>
    </source>
</evidence>
<feature type="compositionally biased region" description="Basic residues" evidence="1">
    <location>
        <begin position="1"/>
        <end position="12"/>
    </location>
</feature>
<organism evidence="2">
    <name type="scientific">Saccharomyces cerevisiae</name>
    <name type="common">Baker's yeast</name>
    <dbReference type="NCBI Taxonomy" id="4932"/>
    <lineage>
        <taxon>Eukaryota</taxon>
        <taxon>Fungi</taxon>
        <taxon>Dikarya</taxon>
        <taxon>Ascomycota</taxon>
        <taxon>Saccharomycotina</taxon>
        <taxon>Saccharomycetes</taxon>
        <taxon>Saccharomycetales</taxon>
        <taxon>Saccharomycetaceae</taxon>
        <taxon>Saccharomyces</taxon>
    </lineage>
</organism>
<name>V9H141_YEASX</name>
<sequence length="25" mass="2869">MTKKKEEKKRKIPLLGGLSTDPSFH</sequence>
<reference evidence="2" key="2">
    <citation type="journal article" date="1986" name="Gene">
        <title>Identification of a sequence containing the positive regulatory region of Saccharomyces cerevisiae gene ENO1.</title>
        <authorList>
            <person name="Uemura H."/>
            <person name="Shiba T."/>
            <person name="Paterson M."/>
            <person name="Jigami Y."/>
            <person name="Tanaka H."/>
        </authorList>
    </citation>
    <scope>NUCLEOTIDE SEQUENCE</scope>
    <source>
        <strain evidence="2">AH22</strain>
    </source>
</reference>
<protein>
    <submittedName>
        <fullName evidence="2">Saccharomyces cerevisiae ENO1 gene, promotor region</fullName>
    </submittedName>
</protein>
<dbReference type="AlphaFoldDB" id="V9H141"/>
<feature type="region of interest" description="Disordered" evidence="1">
    <location>
        <begin position="1"/>
        <end position="25"/>
    </location>
</feature>